<dbReference type="Proteomes" id="UP000005522">
    <property type="component" value="Chromosome"/>
</dbReference>
<sequence length="833" mass="88752">MSLHIPWRAAVWRPLRQRPGATALAILGVALGVALGLAVALINLQAVQDFAGGLRRLAGEADLVLQAPGKGFSEDWYRRLATAQGVQVAAPQLRVYGEIRVDGAWQSFPVWGIAPFASIRLGQPLVPTQLAHPEALFDPHSIVLSPAAAKQFHLRVGETMTLRAAGVTRSFRVIGLLPVDPPQGAVGVADIASAQWLWGRIGWLNRVDLRLAPGVDPTGFQCQWQDRLPPGSSLETPQQQGAVAARASRAYRANLLVLSLVALFTGAFLIYATLALGVVRQRRSLAVLRVLGLRRREILASVLAQGLALGLPGIALGIPLGNLAAATALARLGGDLGAGYFSASHLALRGHPLLWLAFAGAGIAAALLGAGLPAWQASRTTVVRALGQGSEEDEAGQKLLPGLILLVLAALSAAIPPLGGIPYGAYLAIAILLFATLFLIGPLARLLGRILPVPEGALGRLAFLQMRGTPGRVAHSLSAIVVAFSLVVAMAIMVGSFRDSVADWLVDILRADLYLQAGSGPGARISGERVAAICSDSVVRQCSPMRRLQVNLLPGHPPVELLARGLDTADPGRELQILRAIPAAQVGPPPAWISEILAGISHWRLGEIVHIPVDGRAHAVRIVGIYRDYAYQQGAISIPIEVYRRWTGDDSANGLALWLRPGISVVNAQAQLIQRFPELRQWQLETPRAIRAESLRIFDRSFAATYALEAVAIVIGLLGVANGFGAQILLRQREFALFRTIGLRRRDVVGLLLRESLLLSSFGVALGGALGFAISLLLIDLVNPQSFHWHMGFHPPWSNLLLVAAALMLASVVTMLLSARKALSSALTVVRDE</sequence>
<evidence type="ECO:0000256" key="6">
    <source>
        <dbReference type="ARBA" id="ARBA00023136"/>
    </source>
</evidence>
<dbReference type="GO" id="GO:0098797">
    <property type="term" value="C:plasma membrane protein complex"/>
    <property type="evidence" value="ECO:0007669"/>
    <property type="project" value="TreeGrafter"/>
</dbReference>
<proteinExistence type="inferred from homology"/>
<name>A0A059ZSX3_ACICK</name>
<keyword evidence="6 7" id="KW-0472">Membrane</keyword>
<keyword evidence="5 7" id="KW-1133">Transmembrane helix</keyword>
<feature type="transmembrane region" description="Helical" evidence="7">
    <location>
        <begin position="473"/>
        <end position="497"/>
    </location>
</feature>
<evidence type="ECO:0000313" key="11">
    <source>
        <dbReference type="Proteomes" id="UP000005522"/>
    </source>
</evidence>
<feature type="domain" description="ABC3 transporter permease C-terminal" evidence="8">
    <location>
        <begin position="710"/>
        <end position="824"/>
    </location>
</feature>
<evidence type="ECO:0000259" key="8">
    <source>
        <dbReference type="Pfam" id="PF02687"/>
    </source>
</evidence>
<feature type="domain" description="MacB-like periplasmic core" evidence="9">
    <location>
        <begin position="477"/>
        <end position="674"/>
    </location>
</feature>
<dbReference type="KEGG" id="acz:Acaty_c2083"/>
<feature type="domain" description="ABC3 transporter permease C-terminal" evidence="8">
    <location>
        <begin position="257"/>
        <end position="381"/>
    </location>
</feature>
<keyword evidence="3" id="KW-1003">Cell membrane</keyword>
<feature type="transmembrane region" description="Helical" evidence="7">
    <location>
        <begin position="751"/>
        <end position="779"/>
    </location>
</feature>
<comment type="subcellular location">
    <subcellularLocation>
        <location evidence="1">Cell membrane</location>
        <topology evidence="1">Multi-pass membrane protein</topology>
    </subcellularLocation>
</comment>
<evidence type="ECO:0000256" key="2">
    <source>
        <dbReference type="ARBA" id="ARBA00005236"/>
    </source>
</evidence>
<dbReference type="HOGENOM" id="CLU_012341_0_0_6"/>
<dbReference type="EMBL" id="CP005986">
    <property type="protein sequence ID" value="AIA55939.1"/>
    <property type="molecule type" value="Genomic_DNA"/>
</dbReference>
<feature type="transmembrane region" description="Helical" evidence="7">
    <location>
        <begin position="799"/>
        <end position="817"/>
    </location>
</feature>
<gene>
    <name evidence="10" type="ORF">Acaty_c2083</name>
</gene>
<evidence type="ECO:0000256" key="1">
    <source>
        <dbReference type="ARBA" id="ARBA00004651"/>
    </source>
</evidence>
<dbReference type="eggNOG" id="COG4591">
    <property type="taxonomic scope" value="Bacteria"/>
</dbReference>
<protein>
    <submittedName>
        <fullName evidence="10">AttF/AttG component of AttEFGH ABC transport system</fullName>
    </submittedName>
</protein>
<reference evidence="10 11" key="1">
    <citation type="journal article" date="2009" name="J. Bacteriol.">
        <title>Draft genome sequence of the extremely acidophilic bacterium Acidithiobacillus caldus ATCC 51756 reveals metabolic versatility in the genus Acidithiobacillus.</title>
        <authorList>
            <person name="Valdes J."/>
            <person name="Quatrini R."/>
            <person name="Hallberg K."/>
            <person name="Dopson M."/>
            <person name="Valenzuela P.D."/>
            <person name="Holmes D.S."/>
        </authorList>
    </citation>
    <scope>NUCLEOTIDE SEQUENCE [LARGE SCALE GENOMIC DNA]</scope>
    <source>
        <strain evidence="11">ATCC 51756 / DSM 8584 / KU</strain>
    </source>
</reference>
<feature type="transmembrane region" description="Helical" evidence="7">
    <location>
        <begin position="399"/>
        <end position="419"/>
    </location>
</feature>
<feature type="transmembrane region" description="Helical" evidence="7">
    <location>
        <begin position="255"/>
        <end position="278"/>
    </location>
</feature>
<dbReference type="PANTHER" id="PTHR30489">
    <property type="entry name" value="LIPOPROTEIN-RELEASING SYSTEM TRANSMEMBRANE PROTEIN LOLE"/>
    <property type="match status" value="1"/>
</dbReference>
<dbReference type="InterPro" id="IPR051447">
    <property type="entry name" value="Lipoprotein-release_system"/>
</dbReference>
<dbReference type="eggNOG" id="COG0577">
    <property type="taxonomic scope" value="Bacteria"/>
</dbReference>
<feature type="transmembrane region" description="Helical" evidence="7">
    <location>
        <begin position="425"/>
        <end position="444"/>
    </location>
</feature>
<evidence type="ECO:0000256" key="4">
    <source>
        <dbReference type="ARBA" id="ARBA00022692"/>
    </source>
</evidence>
<evidence type="ECO:0000256" key="7">
    <source>
        <dbReference type="SAM" id="Phobius"/>
    </source>
</evidence>
<feature type="transmembrane region" description="Helical" evidence="7">
    <location>
        <begin position="353"/>
        <end position="378"/>
    </location>
</feature>
<dbReference type="InterPro" id="IPR025857">
    <property type="entry name" value="MacB_PCD"/>
</dbReference>
<dbReference type="PANTHER" id="PTHR30489:SF0">
    <property type="entry name" value="LIPOPROTEIN-RELEASING SYSTEM TRANSMEMBRANE PROTEIN LOLE"/>
    <property type="match status" value="1"/>
</dbReference>
<dbReference type="AlphaFoldDB" id="A0A059ZSX3"/>
<feature type="transmembrane region" description="Helical" evidence="7">
    <location>
        <begin position="21"/>
        <end position="42"/>
    </location>
</feature>
<keyword evidence="4 7" id="KW-0812">Transmembrane</keyword>
<evidence type="ECO:0000256" key="3">
    <source>
        <dbReference type="ARBA" id="ARBA00022475"/>
    </source>
</evidence>
<dbReference type="InterPro" id="IPR003838">
    <property type="entry name" value="ABC3_permease_C"/>
</dbReference>
<evidence type="ECO:0000256" key="5">
    <source>
        <dbReference type="ARBA" id="ARBA00022989"/>
    </source>
</evidence>
<evidence type="ECO:0000259" key="9">
    <source>
        <dbReference type="Pfam" id="PF12704"/>
    </source>
</evidence>
<dbReference type="Pfam" id="PF02687">
    <property type="entry name" value="FtsX"/>
    <property type="match status" value="2"/>
</dbReference>
<organism evidence="10 11">
    <name type="scientific">Acidithiobacillus caldus (strain ATCC 51756 / DSM 8584 / KU)</name>
    <dbReference type="NCBI Taxonomy" id="637389"/>
    <lineage>
        <taxon>Bacteria</taxon>
        <taxon>Pseudomonadati</taxon>
        <taxon>Pseudomonadota</taxon>
        <taxon>Acidithiobacillia</taxon>
        <taxon>Acidithiobacillales</taxon>
        <taxon>Acidithiobacillaceae</taxon>
        <taxon>Acidithiobacillus</taxon>
    </lineage>
</organism>
<feature type="transmembrane region" description="Helical" evidence="7">
    <location>
        <begin position="706"/>
        <end position="730"/>
    </location>
</feature>
<feature type="domain" description="MacB-like periplasmic core" evidence="9">
    <location>
        <begin position="22"/>
        <end position="218"/>
    </location>
</feature>
<evidence type="ECO:0000313" key="10">
    <source>
        <dbReference type="EMBL" id="AIA55939.1"/>
    </source>
</evidence>
<feature type="transmembrane region" description="Helical" evidence="7">
    <location>
        <begin position="298"/>
        <end position="318"/>
    </location>
</feature>
<dbReference type="RefSeq" id="WP_038472220.1">
    <property type="nucleotide sequence ID" value="NZ_CP005986.1"/>
</dbReference>
<comment type="similarity">
    <text evidence="2">Belongs to the ABC-4 integral membrane protein family. LolC/E subfamily.</text>
</comment>
<dbReference type="GO" id="GO:0044874">
    <property type="term" value="P:lipoprotein localization to outer membrane"/>
    <property type="evidence" value="ECO:0007669"/>
    <property type="project" value="TreeGrafter"/>
</dbReference>
<accession>A0A059ZSX3</accession>
<dbReference type="Pfam" id="PF12704">
    <property type="entry name" value="MacB_PCD"/>
    <property type="match status" value="2"/>
</dbReference>